<gene>
    <name evidence="2" type="ORF">JOE42_003889</name>
</gene>
<reference evidence="2 3" key="1">
    <citation type="submission" date="2021-01" db="EMBL/GenBank/DDBJ databases">
        <title>Genomics of switchgrass bacterial isolates.</title>
        <authorList>
            <person name="Shade A."/>
        </authorList>
    </citation>
    <scope>NUCLEOTIDE SEQUENCE [LARGE SCALE GENOMIC DNA]</scope>
    <source>
        <strain evidence="2 3">PvP111</strain>
    </source>
</reference>
<protein>
    <recommendedName>
        <fullName evidence="1">AbiEi antitoxin C-terminal domain-containing protein</fullName>
    </recommendedName>
</protein>
<organism evidence="2 3">
    <name type="scientific">Rhodococcoides corynebacterioides</name>
    <dbReference type="NCBI Taxonomy" id="53972"/>
    <lineage>
        <taxon>Bacteria</taxon>
        <taxon>Bacillati</taxon>
        <taxon>Actinomycetota</taxon>
        <taxon>Actinomycetes</taxon>
        <taxon>Mycobacteriales</taxon>
        <taxon>Nocardiaceae</taxon>
        <taxon>Rhodococcoides</taxon>
    </lineage>
</organism>
<comment type="caution">
    <text evidence="2">The sequence shown here is derived from an EMBL/GenBank/DDBJ whole genome shotgun (WGS) entry which is preliminary data.</text>
</comment>
<name>A0ABS2KZD3_9NOCA</name>
<proteinExistence type="predicted"/>
<keyword evidence="3" id="KW-1185">Reference proteome</keyword>
<dbReference type="RefSeq" id="WP_204869802.1">
    <property type="nucleotide sequence ID" value="NZ_JAFBBK010000001.1"/>
</dbReference>
<dbReference type="Pfam" id="PF09407">
    <property type="entry name" value="AbiEi_1"/>
    <property type="match status" value="1"/>
</dbReference>
<dbReference type="InterPro" id="IPR018547">
    <property type="entry name" value="AbiEi_C"/>
</dbReference>
<sequence length="290" mass="31940">MDLHRRATGDVTDAALRGLVRRGELVRVSRGSYGSGSEWASASPDERYRLRALGVMAGRTAVAVASHESAAALHRLPLLAPDRARVHVSVDGRGGGASTRTVAEHRVPLSPLDVTTVDGVQVTTPTRTALDIACTVGLDRALCAIESALRTEAPDLQECLARLGRRRGIATARRAMDLASPLTESIGESWSRALMMQWPEIPTPRLQHRFVDDRGRIVARTDFDWDGRLVGEFDGMMKYRGGAQSVIDEKLREDALRALGNHVVRWTWDDLRHPERLRRLLASGMAIAFR</sequence>
<feature type="domain" description="AbiEi antitoxin C-terminal" evidence="1">
    <location>
        <begin position="56"/>
        <end position="176"/>
    </location>
</feature>
<evidence type="ECO:0000259" key="1">
    <source>
        <dbReference type="Pfam" id="PF09407"/>
    </source>
</evidence>
<evidence type="ECO:0000313" key="2">
    <source>
        <dbReference type="EMBL" id="MBM7417156.1"/>
    </source>
</evidence>
<evidence type="ECO:0000313" key="3">
    <source>
        <dbReference type="Proteomes" id="UP000703038"/>
    </source>
</evidence>
<dbReference type="Proteomes" id="UP000703038">
    <property type="component" value="Unassembled WGS sequence"/>
</dbReference>
<accession>A0ABS2KZD3</accession>
<dbReference type="EMBL" id="JAFBBK010000001">
    <property type="protein sequence ID" value="MBM7417156.1"/>
    <property type="molecule type" value="Genomic_DNA"/>
</dbReference>